<gene>
    <name evidence="3" type="ORF">BED47_03325</name>
</gene>
<keyword evidence="4" id="KW-1185">Reference proteome</keyword>
<reference evidence="3 4" key="1">
    <citation type="submission" date="2016-07" db="EMBL/GenBank/DDBJ databases">
        <authorList>
            <person name="Townsley L."/>
            <person name="Shank E.A."/>
        </authorList>
    </citation>
    <scope>NUCLEOTIDE SEQUENCE [LARGE SCALE GENOMIC DNA]</scope>
    <source>
        <strain evidence="3 4">CH01</strain>
    </source>
</reference>
<evidence type="ECO:0008006" key="5">
    <source>
        <dbReference type="Google" id="ProtNLM"/>
    </source>
</evidence>
<keyword evidence="2" id="KW-0472">Membrane</keyword>
<keyword evidence="1" id="KW-0378">Hydrolase</keyword>
<dbReference type="Pfam" id="PF13365">
    <property type="entry name" value="Trypsin_2"/>
    <property type="match status" value="1"/>
</dbReference>
<keyword evidence="2" id="KW-1133">Transmembrane helix</keyword>
<dbReference type="Proteomes" id="UP000094580">
    <property type="component" value="Unassembled WGS sequence"/>
</dbReference>
<feature type="transmembrane region" description="Helical" evidence="2">
    <location>
        <begin position="380"/>
        <end position="399"/>
    </location>
</feature>
<evidence type="ECO:0000313" key="3">
    <source>
        <dbReference type="EMBL" id="ODG93332.1"/>
    </source>
</evidence>
<keyword evidence="2" id="KW-0812">Transmembrane</keyword>
<evidence type="ECO:0000313" key="4">
    <source>
        <dbReference type="Proteomes" id="UP000094580"/>
    </source>
</evidence>
<keyword evidence="1" id="KW-0645">Protease</keyword>
<dbReference type="PANTHER" id="PTHR43019:SF23">
    <property type="entry name" value="PROTEASE DO-LIKE 5, CHLOROPLASTIC"/>
    <property type="match status" value="1"/>
</dbReference>
<dbReference type="PANTHER" id="PTHR43019">
    <property type="entry name" value="SERINE ENDOPROTEASE DEGS"/>
    <property type="match status" value="1"/>
</dbReference>
<dbReference type="SUPFAM" id="SSF50494">
    <property type="entry name" value="Trypsin-like serine proteases"/>
    <property type="match status" value="1"/>
</dbReference>
<proteinExistence type="predicted"/>
<evidence type="ECO:0000256" key="1">
    <source>
        <dbReference type="ARBA" id="ARBA00022825"/>
    </source>
</evidence>
<dbReference type="EMBL" id="MDKC01000002">
    <property type="protein sequence ID" value="ODG93332.1"/>
    <property type="molecule type" value="Genomic_DNA"/>
</dbReference>
<dbReference type="InterPro" id="IPR043504">
    <property type="entry name" value="Peptidase_S1_PA_chymotrypsin"/>
</dbReference>
<evidence type="ECO:0000256" key="2">
    <source>
        <dbReference type="SAM" id="Phobius"/>
    </source>
</evidence>
<protein>
    <recommendedName>
        <fullName evidence="5">Serine protease</fullName>
    </recommendedName>
</protein>
<dbReference type="InterPro" id="IPR009003">
    <property type="entry name" value="Peptidase_S1_PA"/>
</dbReference>
<comment type="caution">
    <text evidence="3">The sequence shown here is derived from an EMBL/GenBank/DDBJ whole genome shotgun (WGS) entry which is preliminary data.</text>
</comment>
<accession>A0ABX2ZUG0</accession>
<keyword evidence="1" id="KW-0720">Serine protease</keyword>
<sequence>MKKKAFVTIPFCIVLAILIATSFVLTSKKPSAPYILKPQQLAETTKPAVVRIVDYAIVKWTITLDDKRVTSVLKKWDYKTELDGFGSGAIINSDGYIVTNAHVLVYSHQMSDHDIVSEAFSILVDDVATENNWTHKYTDAYLKQYTSYEIYQKGVDVYLPTVDDPISAVVKRYQQPTDHGKDVALLEIDGSNYPTIPLGNSDSIQDQDNIWVIGYPAAADSELLSMHSYVIPTMNKGQISAVSKTTLAGSPVLQINAASTHGNSGGPIINNKGQLIGLLTFRGDTVNDQEVQGFHFAVPVNTLKKVFNKADVHETKSQTDKLFIEGLTFYWAGYYKDALSKFEEVQQIYPNHPEVKRYIHESKQKMGSSKTLWAKHKTSFYIQDIVASILILILLLYTFTYNSKPKSNTTSNPLSTDHESD</sequence>
<dbReference type="Gene3D" id="2.40.10.10">
    <property type="entry name" value="Trypsin-like serine proteases"/>
    <property type="match status" value="2"/>
</dbReference>
<organism evidence="3 4">
    <name type="scientific">Gottfriedia luciferensis</name>
    <dbReference type="NCBI Taxonomy" id="178774"/>
    <lineage>
        <taxon>Bacteria</taxon>
        <taxon>Bacillati</taxon>
        <taxon>Bacillota</taxon>
        <taxon>Bacilli</taxon>
        <taxon>Bacillales</taxon>
        <taxon>Bacillaceae</taxon>
        <taxon>Gottfriedia</taxon>
    </lineage>
</organism>
<name>A0ABX2ZUG0_9BACI</name>